<dbReference type="Pfam" id="PF03401">
    <property type="entry name" value="TctC"/>
    <property type="match status" value="1"/>
</dbReference>
<protein>
    <submittedName>
        <fullName evidence="3">Tripartite-type tricarboxylate transporter receptor subunit TctC</fullName>
    </submittedName>
</protein>
<evidence type="ECO:0000256" key="1">
    <source>
        <dbReference type="ARBA" id="ARBA00006987"/>
    </source>
</evidence>
<dbReference type="PIRSF" id="PIRSF017082">
    <property type="entry name" value="YflP"/>
    <property type="match status" value="1"/>
</dbReference>
<sequence>MRRRALLALTLLPAVAQAQPTTIRLVIAFPPGGSTDILGRLLAPRMAARLGALVTPENRSGAGGAVASGHVAHSAPDGGTLLLDSGGQAVNPALMRGLGFDYARDLAPVTLLATLPLLLVARPGFGVGDLPALVERLRADPRHARYGSVGVGSRTHIAAAALLRRAGVAGEHVPYRGGADQVQGMLRGDVPFGFTSLALAAPLLADGRLRALGVSTATRAAALPEVKTIAEQGLPGFAHGDWVALLVPTGTPEAAIARLAEAAAEAMGEVEIAPRLAAIGLQPEARGPAHLAGFLAEERALMARIIAEEDIRLD</sequence>
<accession>A0A840AGM4</accession>
<comment type="similarity">
    <text evidence="1">Belongs to the UPF0065 (bug) family.</text>
</comment>
<dbReference type="Gene3D" id="3.40.190.10">
    <property type="entry name" value="Periplasmic binding protein-like II"/>
    <property type="match status" value="1"/>
</dbReference>
<organism evidence="3 4">
    <name type="scientific">Roseococcus suduntuyensis</name>
    <dbReference type="NCBI Taxonomy" id="455361"/>
    <lineage>
        <taxon>Bacteria</taxon>
        <taxon>Pseudomonadati</taxon>
        <taxon>Pseudomonadota</taxon>
        <taxon>Alphaproteobacteria</taxon>
        <taxon>Acetobacterales</taxon>
        <taxon>Roseomonadaceae</taxon>
        <taxon>Roseococcus</taxon>
    </lineage>
</organism>
<dbReference type="InterPro" id="IPR005064">
    <property type="entry name" value="BUG"/>
</dbReference>
<dbReference type="AlphaFoldDB" id="A0A840AGM4"/>
<reference evidence="3 4" key="1">
    <citation type="submission" date="2020-08" db="EMBL/GenBank/DDBJ databases">
        <title>Genomic Encyclopedia of Type Strains, Phase IV (KMG-IV): sequencing the most valuable type-strain genomes for metagenomic binning, comparative biology and taxonomic classification.</title>
        <authorList>
            <person name="Goeker M."/>
        </authorList>
    </citation>
    <scope>NUCLEOTIDE SEQUENCE [LARGE SCALE GENOMIC DNA]</scope>
    <source>
        <strain evidence="3 4">DSM 19979</strain>
    </source>
</reference>
<dbReference type="RefSeq" id="WP_184385610.1">
    <property type="nucleotide sequence ID" value="NZ_JACIDJ010000006.1"/>
</dbReference>
<feature type="chain" id="PRO_5032891407" evidence="2">
    <location>
        <begin position="19"/>
        <end position="314"/>
    </location>
</feature>
<keyword evidence="4" id="KW-1185">Reference proteome</keyword>
<dbReference type="SUPFAM" id="SSF53850">
    <property type="entry name" value="Periplasmic binding protein-like II"/>
    <property type="match status" value="1"/>
</dbReference>
<dbReference type="EMBL" id="JACIDJ010000006">
    <property type="protein sequence ID" value="MBB3899640.1"/>
    <property type="molecule type" value="Genomic_DNA"/>
</dbReference>
<dbReference type="Proteomes" id="UP000553193">
    <property type="component" value="Unassembled WGS sequence"/>
</dbReference>
<evidence type="ECO:0000256" key="2">
    <source>
        <dbReference type="SAM" id="SignalP"/>
    </source>
</evidence>
<feature type="signal peptide" evidence="2">
    <location>
        <begin position="1"/>
        <end position="18"/>
    </location>
</feature>
<gene>
    <name evidence="3" type="ORF">GGQ83_003100</name>
</gene>
<keyword evidence="3" id="KW-0675">Receptor</keyword>
<dbReference type="PANTHER" id="PTHR42928">
    <property type="entry name" value="TRICARBOXYLATE-BINDING PROTEIN"/>
    <property type="match status" value="1"/>
</dbReference>
<name>A0A840AGM4_9PROT</name>
<proteinExistence type="inferred from homology"/>
<keyword evidence="2" id="KW-0732">Signal</keyword>
<dbReference type="InterPro" id="IPR042100">
    <property type="entry name" value="Bug_dom1"/>
</dbReference>
<dbReference type="PANTHER" id="PTHR42928:SF5">
    <property type="entry name" value="BLR1237 PROTEIN"/>
    <property type="match status" value="1"/>
</dbReference>
<dbReference type="Gene3D" id="3.40.190.150">
    <property type="entry name" value="Bordetella uptake gene, domain 1"/>
    <property type="match status" value="1"/>
</dbReference>
<evidence type="ECO:0000313" key="3">
    <source>
        <dbReference type="EMBL" id="MBB3899640.1"/>
    </source>
</evidence>
<comment type="caution">
    <text evidence="3">The sequence shown here is derived from an EMBL/GenBank/DDBJ whole genome shotgun (WGS) entry which is preliminary data.</text>
</comment>
<evidence type="ECO:0000313" key="4">
    <source>
        <dbReference type="Proteomes" id="UP000553193"/>
    </source>
</evidence>